<comment type="caution">
    <text evidence="1">The sequence shown here is derived from an EMBL/GenBank/DDBJ whole genome shotgun (WGS) entry which is preliminary data.</text>
</comment>
<proteinExistence type="predicted"/>
<sequence length="151" mass="15824">MKKLFTLFVLLCCFFSCKTEEKKAPVNPLTIPFSERPTPQLPNTNNNSVNIIGGAHYICPKKCEGGTSSVQGTACPVCKTPLAHNLAFHNSQNTTSNSPISTPIAPTTSSGPNASGQYHYTCTNGCAGGGDTTGKCNSCGGDLAHNAAYHQ</sequence>
<reference evidence="1 2" key="1">
    <citation type="submission" date="2018-09" db="EMBL/GenBank/DDBJ databases">
        <title>Genomic Encyclopedia of Archaeal and Bacterial Type Strains, Phase II (KMG-II): from individual species to whole genera.</title>
        <authorList>
            <person name="Goeker M."/>
        </authorList>
    </citation>
    <scope>NUCLEOTIDE SEQUENCE [LARGE SCALE GENOMIC DNA]</scope>
    <source>
        <strain evidence="1 2">DSM 16505</strain>
    </source>
</reference>
<evidence type="ECO:0000313" key="1">
    <source>
        <dbReference type="EMBL" id="RKF03106.1"/>
    </source>
</evidence>
<dbReference type="RefSeq" id="WP_120187228.1">
    <property type="nucleotide sequence ID" value="NZ_RAQM01000010.1"/>
</dbReference>
<gene>
    <name evidence="1" type="ORF">C8N26_2096</name>
</gene>
<organism evidence="1 2">
    <name type="scientific">Tenacibaculum lutimaris</name>
    <dbReference type="NCBI Taxonomy" id="285258"/>
    <lineage>
        <taxon>Bacteria</taxon>
        <taxon>Pseudomonadati</taxon>
        <taxon>Bacteroidota</taxon>
        <taxon>Flavobacteriia</taxon>
        <taxon>Flavobacteriales</taxon>
        <taxon>Flavobacteriaceae</taxon>
        <taxon>Tenacibaculum</taxon>
    </lineage>
</organism>
<evidence type="ECO:0000313" key="2">
    <source>
        <dbReference type="Proteomes" id="UP000285780"/>
    </source>
</evidence>
<dbReference type="Proteomes" id="UP000285780">
    <property type="component" value="Unassembled WGS sequence"/>
</dbReference>
<keyword evidence="2" id="KW-1185">Reference proteome</keyword>
<name>A0A420DZ43_9FLAO</name>
<dbReference type="AlphaFoldDB" id="A0A420DZ43"/>
<accession>A0A420DZ43</accession>
<protein>
    <submittedName>
        <fullName evidence="1">Uncharacterized protein</fullName>
    </submittedName>
</protein>
<dbReference type="EMBL" id="RAQM01000010">
    <property type="protein sequence ID" value="RKF03106.1"/>
    <property type="molecule type" value="Genomic_DNA"/>
</dbReference>